<gene>
    <name evidence="2" type="ORF">M408DRAFT_326564</name>
</gene>
<proteinExistence type="predicted"/>
<reference evidence="2 3" key="1">
    <citation type="submission" date="2014-04" db="EMBL/GenBank/DDBJ databases">
        <authorList>
            <consortium name="DOE Joint Genome Institute"/>
            <person name="Kuo A."/>
            <person name="Zuccaro A."/>
            <person name="Kohler A."/>
            <person name="Nagy L.G."/>
            <person name="Floudas D."/>
            <person name="Copeland A."/>
            <person name="Barry K.W."/>
            <person name="Cichocki N."/>
            <person name="Veneault-Fourrey C."/>
            <person name="LaButti K."/>
            <person name="Lindquist E.A."/>
            <person name="Lipzen A."/>
            <person name="Lundell T."/>
            <person name="Morin E."/>
            <person name="Murat C."/>
            <person name="Sun H."/>
            <person name="Tunlid A."/>
            <person name="Henrissat B."/>
            <person name="Grigoriev I.V."/>
            <person name="Hibbett D.S."/>
            <person name="Martin F."/>
            <person name="Nordberg H.P."/>
            <person name="Cantor M.N."/>
            <person name="Hua S.X."/>
        </authorList>
    </citation>
    <scope>NUCLEOTIDE SEQUENCE [LARGE SCALE GENOMIC DNA]</scope>
    <source>
        <strain evidence="2 3">MAFF 305830</strain>
    </source>
</reference>
<dbReference type="HOGENOM" id="CLU_608548_0_0_1"/>
<dbReference type="Proteomes" id="UP000054097">
    <property type="component" value="Unassembled WGS sequence"/>
</dbReference>
<keyword evidence="3" id="KW-1185">Reference proteome</keyword>
<accession>A0A0C3B7M8</accession>
<feature type="compositionally biased region" description="Polar residues" evidence="1">
    <location>
        <begin position="355"/>
        <end position="365"/>
    </location>
</feature>
<feature type="compositionally biased region" description="Low complexity" evidence="1">
    <location>
        <begin position="220"/>
        <end position="230"/>
    </location>
</feature>
<evidence type="ECO:0000313" key="3">
    <source>
        <dbReference type="Proteomes" id="UP000054097"/>
    </source>
</evidence>
<organism evidence="2 3">
    <name type="scientific">Serendipita vermifera MAFF 305830</name>
    <dbReference type="NCBI Taxonomy" id="933852"/>
    <lineage>
        <taxon>Eukaryota</taxon>
        <taxon>Fungi</taxon>
        <taxon>Dikarya</taxon>
        <taxon>Basidiomycota</taxon>
        <taxon>Agaricomycotina</taxon>
        <taxon>Agaricomycetes</taxon>
        <taxon>Sebacinales</taxon>
        <taxon>Serendipitaceae</taxon>
        <taxon>Serendipita</taxon>
    </lineage>
</organism>
<protein>
    <submittedName>
        <fullName evidence="2">Uncharacterized protein</fullName>
    </submittedName>
</protein>
<dbReference type="EMBL" id="KN824279">
    <property type="protein sequence ID" value="KIM32840.1"/>
    <property type="molecule type" value="Genomic_DNA"/>
</dbReference>
<evidence type="ECO:0000313" key="2">
    <source>
        <dbReference type="EMBL" id="KIM32840.1"/>
    </source>
</evidence>
<feature type="compositionally biased region" description="Low complexity" evidence="1">
    <location>
        <begin position="367"/>
        <end position="385"/>
    </location>
</feature>
<dbReference type="AlphaFoldDB" id="A0A0C3B7M8"/>
<feature type="region of interest" description="Disordered" evidence="1">
    <location>
        <begin position="156"/>
        <end position="264"/>
    </location>
</feature>
<feature type="compositionally biased region" description="Low complexity" evidence="1">
    <location>
        <begin position="17"/>
        <end position="38"/>
    </location>
</feature>
<name>A0A0C3B7M8_SERVB</name>
<evidence type="ECO:0000256" key="1">
    <source>
        <dbReference type="SAM" id="MobiDB-lite"/>
    </source>
</evidence>
<feature type="compositionally biased region" description="Low complexity" evidence="1">
    <location>
        <begin position="246"/>
        <end position="264"/>
    </location>
</feature>
<feature type="region of interest" description="Disordered" evidence="1">
    <location>
        <begin position="1"/>
        <end position="107"/>
    </location>
</feature>
<feature type="compositionally biased region" description="Basic and acidic residues" evidence="1">
    <location>
        <begin position="391"/>
        <end position="401"/>
    </location>
</feature>
<reference evidence="3" key="2">
    <citation type="submission" date="2015-01" db="EMBL/GenBank/DDBJ databases">
        <title>Evolutionary Origins and Diversification of the Mycorrhizal Mutualists.</title>
        <authorList>
            <consortium name="DOE Joint Genome Institute"/>
            <consortium name="Mycorrhizal Genomics Consortium"/>
            <person name="Kohler A."/>
            <person name="Kuo A."/>
            <person name="Nagy L.G."/>
            <person name="Floudas D."/>
            <person name="Copeland A."/>
            <person name="Barry K.W."/>
            <person name="Cichocki N."/>
            <person name="Veneault-Fourrey C."/>
            <person name="LaButti K."/>
            <person name="Lindquist E.A."/>
            <person name="Lipzen A."/>
            <person name="Lundell T."/>
            <person name="Morin E."/>
            <person name="Murat C."/>
            <person name="Riley R."/>
            <person name="Ohm R."/>
            <person name="Sun H."/>
            <person name="Tunlid A."/>
            <person name="Henrissat B."/>
            <person name="Grigoriev I.V."/>
            <person name="Hibbett D.S."/>
            <person name="Martin F."/>
        </authorList>
    </citation>
    <scope>NUCLEOTIDE SEQUENCE [LARGE SCALE GENOMIC DNA]</scope>
    <source>
        <strain evidence="3">MAFF 305830</strain>
    </source>
</reference>
<feature type="compositionally biased region" description="Low complexity" evidence="1">
    <location>
        <begin position="178"/>
        <end position="207"/>
    </location>
</feature>
<feature type="compositionally biased region" description="Basic and acidic residues" evidence="1">
    <location>
        <begin position="57"/>
        <end position="82"/>
    </location>
</feature>
<sequence>MPEILPSADLSRLTGKSAPSTRSSSPGPSSSSYSASPAVQPGALSPPPPTHYLRNVKQRDQETTDKSLKLLRKRSEIYDRDRSRSRRSTPPRSPPASGKNANPDGLLFQQDLFSPAHVESIVQSWATRMQDGVGSPSGSPLILSPSRQWAFLDTDPMTSKKQHRPTRDREVSQPKGLVPHSVVASDSSPSVPIRSLSSSLDSHSNNSHSRRGSLSERDLTPATAADTTLPHRLSLNRFHHGRNTGSESSISVSVSSHTSSSIFPPSLEPCSKYSPPVQSAFLPSFASSGLQVIRHTSSTDSEPFSPLAPSPQSAPALFDVQKRRRAHAFDHFTSYTETLPYHGRGSKNDGHKRQPSSARDQTSHVVESLGDASSSSLESKTLHSTRSVPDLSEHAWRKDSLGLDVEDGNEKAAIYPDSAQLNPPRRKSGCKVISGLKSMLTSKHSAPSKE</sequence>
<feature type="region of interest" description="Disordered" evidence="1">
    <location>
        <begin position="337"/>
        <end position="403"/>
    </location>
</feature>